<keyword evidence="4 8" id="KW-0812">Transmembrane</keyword>
<keyword evidence="11" id="KW-1185">Reference proteome</keyword>
<evidence type="ECO:0000313" key="11">
    <source>
        <dbReference type="Proteomes" id="UP001500728"/>
    </source>
</evidence>
<comment type="caution">
    <text evidence="10">The sequence shown here is derived from an EMBL/GenBank/DDBJ whole genome shotgun (WGS) entry which is preliminary data.</text>
</comment>
<dbReference type="EMBL" id="BAAAUW010000015">
    <property type="protein sequence ID" value="GAA3264885.1"/>
    <property type="molecule type" value="Genomic_DNA"/>
</dbReference>
<feature type="transmembrane region" description="Helical" evidence="8">
    <location>
        <begin position="264"/>
        <end position="288"/>
    </location>
</feature>
<comment type="subcellular location">
    <subcellularLocation>
        <location evidence="1">Cell membrane</location>
        <topology evidence="1">Multi-pass membrane protein</topology>
    </subcellularLocation>
</comment>
<protein>
    <submittedName>
        <fullName evidence="10">MFS transporter</fullName>
    </submittedName>
</protein>
<dbReference type="InterPro" id="IPR036259">
    <property type="entry name" value="MFS_trans_sf"/>
</dbReference>
<feature type="transmembrane region" description="Helical" evidence="8">
    <location>
        <begin position="226"/>
        <end position="244"/>
    </location>
</feature>
<reference evidence="11" key="1">
    <citation type="journal article" date="2019" name="Int. J. Syst. Evol. Microbiol.">
        <title>The Global Catalogue of Microorganisms (GCM) 10K type strain sequencing project: providing services to taxonomists for standard genome sequencing and annotation.</title>
        <authorList>
            <consortium name="The Broad Institute Genomics Platform"/>
            <consortium name="The Broad Institute Genome Sequencing Center for Infectious Disease"/>
            <person name="Wu L."/>
            <person name="Ma J."/>
        </authorList>
    </citation>
    <scope>NUCLEOTIDE SEQUENCE [LARGE SCALE GENOMIC DNA]</scope>
    <source>
        <strain evidence="11">JCM 9381</strain>
    </source>
</reference>
<feature type="transmembrane region" description="Helical" evidence="8">
    <location>
        <begin position="102"/>
        <end position="122"/>
    </location>
</feature>
<dbReference type="InterPro" id="IPR020846">
    <property type="entry name" value="MFS_dom"/>
</dbReference>
<evidence type="ECO:0000256" key="2">
    <source>
        <dbReference type="ARBA" id="ARBA00022448"/>
    </source>
</evidence>
<feature type="transmembrane region" description="Helical" evidence="8">
    <location>
        <begin position="404"/>
        <end position="422"/>
    </location>
</feature>
<name>A0ABP6R288_9ACTN</name>
<keyword evidence="5 8" id="KW-1133">Transmembrane helix</keyword>
<dbReference type="Gene3D" id="1.20.1720.10">
    <property type="entry name" value="Multidrug resistance protein D"/>
    <property type="match status" value="1"/>
</dbReference>
<dbReference type="Proteomes" id="UP001500728">
    <property type="component" value="Unassembled WGS sequence"/>
</dbReference>
<organism evidence="10 11">
    <name type="scientific">Streptomyces labedae</name>
    <dbReference type="NCBI Taxonomy" id="285569"/>
    <lineage>
        <taxon>Bacteria</taxon>
        <taxon>Bacillati</taxon>
        <taxon>Actinomycetota</taxon>
        <taxon>Actinomycetes</taxon>
        <taxon>Kitasatosporales</taxon>
        <taxon>Streptomycetaceae</taxon>
        <taxon>Streptomyces</taxon>
    </lineage>
</organism>
<feature type="transmembrane region" description="Helical" evidence="8">
    <location>
        <begin position="360"/>
        <end position="383"/>
    </location>
</feature>
<sequence>MPRPLSSPRLILAVLAAAAGVFAMLQSLISPVLPTIQADLGTSRSTVTWVLTAWLMSASVATPLLGRLGDSLGKRRTLLVALGAVSAGSLLAALAPNIGVLVAARMVQGLGGAVFPLAFGIVRDEFPAERVASAIGSLSAVLAGGGGLGLVLSGPIETHLGWRWLFWIPMVAVTLTAVLVRFLVPESPVRHRGRIDWRAALLLSGWLVALLTPVSRAGEWGWGSPSVLGLFALAVILFCCWIAVESRSADPLVDLRMMRLPAVWTTNAVAVLFGASMFAVTAFVPQFLQTPTTAGYGFGLSVSEAGLLSLPMLAAMSVGGILSGALAARVSPKAQLVVSALLSTVACAAFALLSDQPWEVATAGGVFGLGLGLAYAAMSTLIVRSVPAHRTGVATGMNANIRNIGGAIGTAVVATLITSNPLPGGLPRESGFTHGFLLLTVTSLVTVALAALVPAGRRPATAVARHAQPRRKSGQTH</sequence>
<proteinExistence type="predicted"/>
<dbReference type="CDD" id="cd17504">
    <property type="entry name" value="MFS_MMR_MDR_like"/>
    <property type="match status" value="1"/>
</dbReference>
<dbReference type="RefSeq" id="WP_189365297.1">
    <property type="nucleotide sequence ID" value="NZ_BAAAUW010000015.1"/>
</dbReference>
<evidence type="ECO:0000256" key="5">
    <source>
        <dbReference type="ARBA" id="ARBA00022989"/>
    </source>
</evidence>
<feature type="transmembrane region" description="Helical" evidence="8">
    <location>
        <begin position="334"/>
        <end position="354"/>
    </location>
</feature>
<dbReference type="SUPFAM" id="SSF103473">
    <property type="entry name" value="MFS general substrate transporter"/>
    <property type="match status" value="1"/>
</dbReference>
<evidence type="ECO:0000256" key="1">
    <source>
        <dbReference type="ARBA" id="ARBA00004651"/>
    </source>
</evidence>
<dbReference type="PRINTS" id="PR01035">
    <property type="entry name" value="TCRTETA"/>
</dbReference>
<evidence type="ECO:0000259" key="9">
    <source>
        <dbReference type="PROSITE" id="PS50850"/>
    </source>
</evidence>
<evidence type="ECO:0000256" key="6">
    <source>
        <dbReference type="ARBA" id="ARBA00023136"/>
    </source>
</evidence>
<feature type="transmembrane region" description="Helical" evidence="8">
    <location>
        <begin position="134"/>
        <end position="152"/>
    </location>
</feature>
<evidence type="ECO:0000256" key="7">
    <source>
        <dbReference type="ARBA" id="ARBA00023251"/>
    </source>
</evidence>
<keyword evidence="2" id="KW-0813">Transport</keyword>
<dbReference type="PANTHER" id="PTHR42718:SF46">
    <property type="entry name" value="BLR6921 PROTEIN"/>
    <property type="match status" value="1"/>
</dbReference>
<feature type="domain" description="Major facilitator superfamily (MFS) profile" evidence="9">
    <location>
        <begin position="11"/>
        <end position="458"/>
    </location>
</feature>
<evidence type="ECO:0000313" key="10">
    <source>
        <dbReference type="EMBL" id="GAA3264885.1"/>
    </source>
</evidence>
<dbReference type="PROSITE" id="PS50850">
    <property type="entry name" value="MFS"/>
    <property type="match status" value="1"/>
</dbReference>
<feature type="transmembrane region" description="Helical" evidence="8">
    <location>
        <begin position="78"/>
        <end position="96"/>
    </location>
</feature>
<evidence type="ECO:0000256" key="3">
    <source>
        <dbReference type="ARBA" id="ARBA00022475"/>
    </source>
</evidence>
<accession>A0ABP6R288</accession>
<gene>
    <name evidence="10" type="ORF">GCM10010469_34940</name>
</gene>
<dbReference type="InterPro" id="IPR001958">
    <property type="entry name" value="Tet-R_TetA/multi-R_MdtG-like"/>
</dbReference>
<feature type="transmembrane region" description="Helical" evidence="8">
    <location>
        <begin position="195"/>
        <end position="214"/>
    </location>
</feature>
<feature type="transmembrane region" description="Helical" evidence="8">
    <location>
        <begin position="47"/>
        <end position="66"/>
    </location>
</feature>
<feature type="transmembrane region" description="Helical" evidence="8">
    <location>
        <begin position="308"/>
        <end position="327"/>
    </location>
</feature>
<dbReference type="PANTHER" id="PTHR42718">
    <property type="entry name" value="MAJOR FACILITATOR SUPERFAMILY MULTIDRUG TRANSPORTER MFSC"/>
    <property type="match status" value="1"/>
</dbReference>
<feature type="transmembrane region" description="Helical" evidence="8">
    <location>
        <begin position="434"/>
        <end position="455"/>
    </location>
</feature>
<dbReference type="Gene3D" id="1.20.1250.20">
    <property type="entry name" value="MFS general substrate transporter like domains"/>
    <property type="match status" value="1"/>
</dbReference>
<keyword evidence="3" id="KW-1003">Cell membrane</keyword>
<keyword evidence="6 8" id="KW-0472">Membrane</keyword>
<evidence type="ECO:0000256" key="4">
    <source>
        <dbReference type="ARBA" id="ARBA00022692"/>
    </source>
</evidence>
<dbReference type="Pfam" id="PF07690">
    <property type="entry name" value="MFS_1"/>
    <property type="match status" value="1"/>
</dbReference>
<dbReference type="InterPro" id="IPR011701">
    <property type="entry name" value="MFS"/>
</dbReference>
<feature type="transmembrane region" description="Helical" evidence="8">
    <location>
        <begin position="164"/>
        <end position="183"/>
    </location>
</feature>
<keyword evidence="7" id="KW-0046">Antibiotic resistance</keyword>
<evidence type="ECO:0000256" key="8">
    <source>
        <dbReference type="SAM" id="Phobius"/>
    </source>
</evidence>